<keyword evidence="2" id="KW-1185">Reference proteome</keyword>
<comment type="caution">
    <text evidence="1">The sequence shown here is derived from an EMBL/GenBank/DDBJ whole genome shotgun (WGS) entry which is preliminary data.</text>
</comment>
<protein>
    <submittedName>
        <fullName evidence="1">Uncharacterized protein</fullName>
    </submittedName>
</protein>
<proteinExistence type="predicted"/>
<name>A0ABV0TLU3_9TELE</name>
<organism evidence="1 2">
    <name type="scientific">Ilyodon furcidens</name>
    <name type="common">goldbreast splitfin</name>
    <dbReference type="NCBI Taxonomy" id="33524"/>
    <lineage>
        <taxon>Eukaryota</taxon>
        <taxon>Metazoa</taxon>
        <taxon>Chordata</taxon>
        <taxon>Craniata</taxon>
        <taxon>Vertebrata</taxon>
        <taxon>Euteleostomi</taxon>
        <taxon>Actinopterygii</taxon>
        <taxon>Neopterygii</taxon>
        <taxon>Teleostei</taxon>
        <taxon>Neoteleostei</taxon>
        <taxon>Acanthomorphata</taxon>
        <taxon>Ovalentaria</taxon>
        <taxon>Atherinomorphae</taxon>
        <taxon>Cyprinodontiformes</taxon>
        <taxon>Goodeidae</taxon>
        <taxon>Ilyodon</taxon>
    </lineage>
</organism>
<sequence length="102" mass="11580">MHEHAVQHAQTHTTRRHFSVVSVTEAVSAGTLCWRAATFRVEGLCIALAPERSPSYSTEHMDGSFPQPQAQRGQLKLDELKKKTQTHNVRVFVQVWLRTDIT</sequence>
<reference evidence="1 2" key="1">
    <citation type="submission" date="2021-06" db="EMBL/GenBank/DDBJ databases">
        <authorList>
            <person name="Palmer J.M."/>
        </authorList>
    </citation>
    <scope>NUCLEOTIDE SEQUENCE [LARGE SCALE GENOMIC DNA]</scope>
    <source>
        <strain evidence="2">if_2019</strain>
        <tissue evidence="1">Muscle</tissue>
    </source>
</reference>
<evidence type="ECO:0000313" key="1">
    <source>
        <dbReference type="EMBL" id="MEQ2233883.1"/>
    </source>
</evidence>
<evidence type="ECO:0000313" key="2">
    <source>
        <dbReference type="Proteomes" id="UP001482620"/>
    </source>
</evidence>
<dbReference type="Proteomes" id="UP001482620">
    <property type="component" value="Unassembled WGS sequence"/>
</dbReference>
<dbReference type="EMBL" id="JAHRIQ010038076">
    <property type="protein sequence ID" value="MEQ2233883.1"/>
    <property type="molecule type" value="Genomic_DNA"/>
</dbReference>
<accession>A0ABV0TLU3</accession>
<gene>
    <name evidence="1" type="ORF">ILYODFUR_026340</name>
</gene>